<organism evidence="1 2">
    <name type="scientific">Rhizobium esperanzae</name>
    <dbReference type="NCBI Taxonomy" id="1967781"/>
    <lineage>
        <taxon>Bacteria</taxon>
        <taxon>Pseudomonadati</taxon>
        <taxon>Pseudomonadota</taxon>
        <taxon>Alphaproteobacteria</taxon>
        <taxon>Hyphomicrobiales</taxon>
        <taxon>Rhizobiaceae</taxon>
        <taxon>Rhizobium/Agrobacterium group</taxon>
        <taxon>Rhizobium</taxon>
    </lineage>
</organism>
<dbReference type="Proteomes" id="UP000533724">
    <property type="component" value="Unassembled WGS sequence"/>
</dbReference>
<name>A0A7W6XTA6_9HYPH</name>
<reference evidence="1 2" key="1">
    <citation type="submission" date="2020-08" db="EMBL/GenBank/DDBJ databases">
        <title>Genomic Encyclopedia of Type Strains, Phase IV (KMG-V): Genome sequencing to study the core and pangenomes of soil and plant-associated prokaryotes.</title>
        <authorList>
            <person name="Whitman W."/>
        </authorList>
    </citation>
    <scope>NUCLEOTIDE SEQUENCE [LARGE SCALE GENOMIC DNA]</scope>
    <source>
        <strain evidence="1 2">SEMIA 414</strain>
    </source>
</reference>
<dbReference type="RefSeq" id="WP_064652463.1">
    <property type="nucleotide sequence ID" value="NZ_JACIHI010000002.1"/>
</dbReference>
<evidence type="ECO:0000313" key="2">
    <source>
        <dbReference type="Proteomes" id="UP000533724"/>
    </source>
</evidence>
<gene>
    <name evidence="1" type="ORF">GGE15_001467</name>
</gene>
<proteinExistence type="predicted"/>
<dbReference type="EMBL" id="JACIHI010000002">
    <property type="protein sequence ID" value="MBB4438218.1"/>
    <property type="molecule type" value="Genomic_DNA"/>
</dbReference>
<dbReference type="AlphaFoldDB" id="A0A7W6XTA6"/>
<accession>A0A7W6XTA6</accession>
<protein>
    <submittedName>
        <fullName evidence="1">Uncharacterized protein</fullName>
    </submittedName>
</protein>
<comment type="caution">
    <text evidence="1">The sequence shown here is derived from an EMBL/GenBank/DDBJ whole genome shotgun (WGS) entry which is preliminary data.</text>
</comment>
<sequence length="61" mass="6564">MADKAAVDRLNAIDPAITFACLADHAMVGVGTMIAKFKIIPLSVHCSTTDEACAFWRVKAR</sequence>
<evidence type="ECO:0000313" key="1">
    <source>
        <dbReference type="EMBL" id="MBB4438218.1"/>
    </source>
</evidence>